<dbReference type="Proteomes" id="UP000248291">
    <property type="component" value="Unassembled WGS sequence"/>
</dbReference>
<proteinExistence type="predicted"/>
<gene>
    <name evidence="2" type="ORF">KPSA3_07492</name>
</gene>
<dbReference type="AlphaFoldDB" id="A0AAN4QCZ0"/>
<keyword evidence="2" id="KW-0347">Helicase</keyword>
<dbReference type="EMBL" id="BGKA01000293">
    <property type="protein sequence ID" value="GBH21446.1"/>
    <property type="molecule type" value="Genomic_DNA"/>
</dbReference>
<keyword evidence="2" id="KW-0378">Hydrolase</keyword>
<dbReference type="InterPro" id="IPR027417">
    <property type="entry name" value="P-loop_NTPase"/>
</dbReference>
<name>A0AAN4QCZ0_PSESF</name>
<comment type="caution">
    <text evidence="2">The sequence shown here is derived from an EMBL/GenBank/DDBJ whole genome shotgun (WGS) entry which is preliminary data.</text>
</comment>
<organism evidence="2 3">
    <name type="scientific">Pseudomonas syringae pv. actinidiae</name>
    <dbReference type="NCBI Taxonomy" id="103796"/>
    <lineage>
        <taxon>Bacteria</taxon>
        <taxon>Pseudomonadati</taxon>
        <taxon>Pseudomonadota</taxon>
        <taxon>Gammaproteobacteria</taxon>
        <taxon>Pseudomonadales</taxon>
        <taxon>Pseudomonadaceae</taxon>
        <taxon>Pseudomonas</taxon>
        <taxon>Pseudomonas syringae</taxon>
    </lineage>
</organism>
<dbReference type="Gene3D" id="3.40.50.300">
    <property type="entry name" value="P-loop containing nucleotide triphosphate hydrolases"/>
    <property type="match status" value="1"/>
</dbReference>
<feature type="region of interest" description="Disordered" evidence="1">
    <location>
        <begin position="89"/>
        <end position="111"/>
    </location>
</feature>
<protein>
    <submittedName>
        <fullName evidence="2">Superfamily I DNA or RNA helicase</fullName>
    </submittedName>
</protein>
<evidence type="ECO:0000313" key="2">
    <source>
        <dbReference type="EMBL" id="GBH21446.1"/>
    </source>
</evidence>
<keyword evidence="2" id="KW-0067">ATP-binding</keyword>
<reference evidence="2 3" key="1">
    <citation type="submission" date="2018-04" db="EMBL/GenBank/DDBJ databases">
        <title>Draft genome sequence of Pseudomonas syringae pv. actinidiae biovar 3 strains isolated from kiwifruit in Kagawa prefecture.</title>
        <authorList>
            <person name="Tabuchi M."/>
            <person name="Saito M."/>
            <person name="Fujiwara S."/>
            <person name="Sasa N."/>
            <person name="Akimitsu K."/>
            <person name="Gomi K."/>
            <person name="Konishi-Sugita S."/>
            <person name="Hamano K."/>
            <person name="Kataoka I."/>
        </authorList>
    </citation>
    <scope>NUCLEOTIDE SEQUENCE [LARGE SCALE GENOMIC DNA]</scope>
    <source>
        <strain evidence="2 3">MAFF212211</strain>
    </source>
</reference>
<accession>A0AAN4QCZ0</accession>
<dbReference type="GO" id="GO:0004386">
    <property type="term" value="F:helicase activity"/>
    <property type="evidence" value="ECO:0007669"/>
    <property type="project" value="UniProtKB-KW"/>
</dbReference>
<sequence>MLSQEVLEGPPDTLRYETIHQVKGETHDVTVVVSSQQPGPHQSHWQDWLRDRGSEAARFAYVASSRPQHMLIWAVKKLKEEDRPVLAQLGFEVPPPPPITVPKRAHLRSTR</sequence>
<keyword evidence="2" id="KW-0547">Nucleotide-binding</keyword>
<evidence type="ECO:0000313" key="3">
    <source>
        <dbReference type="Proteomes" id="UP000248291"/>
    </source>
</evidence>
<evidence type="ECO:0000256" key="1">
    <source>
        <dbReference type="SAM" id="MobiDB-lite"/>
    </source>
</evidence>